<dbReference type="SUPFAM" id="SSF56801">
    <property type="entry name" value="Acetyl-CoA synthetase-like"/>
    <property type="match status" value="1"/>
</dbReference>
<dbReference type="EMBL" id="LPIX01000098">
    <property type="protein sequence ID" value="KWD94118.1"/>
    <property type="molecule type" value="Genomic_DNA"/>
</dbReference>
<dbReference type="OrthoDB" id="9766486at2"/>
<gene>
    <name evidence="3" type="ORF">WL73_26345</name>
</gene>
<feature type="domain" description="AMP-dependent synthetase/ligase" evidence="1">
    <location>
        <begin position="10"/>
        <end position="371"/>
    </location>
</feature>
<evidence type="ECO:0000259" key="1">
    <source>
        <dbReference type="Pfam" id="PF00501"/>
    </source>
</evidence>
<dbReference type="PANTHER" id="PTHR43767:SF10">
    <property type="entry name" value="SURFACTIN SYNTHASE SUBUNIT 1"/>
    <property type="match status" value="1"/>
</dbReference>
<comment type="caution">
    <text evidence="3">The sequence shown here is derived from an EMBL/GenBank/DDBJ whole genome shotgun (WGS) entry which is preliminary data.</text>
</comment>
<proteinExistence type="predicted"/>
<organism evidence="3 4">
    <name type="scientific">Burkholderia ubonensis</name>
    <dbReference type="NCBI Taxonomy" id="101571"/>
    <lineage>
        <taxon>Bacteria</taxon>
        <taxon>Pseudomonadati</taxon>
        <taxon>Pseudomonadota</taxon>
        <taxon>Betaproteobacteria</taxon>
        <taxon>Burkholderiales</taxon>
        <taxon>Burkholderiaceae</taxon>
        <taxon>Burkholderia</taxon>
        <taxon>Burkholderia cepacia complex</taxon>
    </lineage>
</organism>
<evidence type="ECO:0000313" key="3">
    <source>
        <dbReference type="EMBL" id="KWD94118.1"/>
    </source>
</evidence>
<protein>
    <recommendedName>
        <fullName evidence="5">AMP-dependent synthetase</fullName>
    </recommendedName>
</protein>
<dbReference type="Pfam" id="PF13193">
    <property type="entry name" value="AMP-binding_C"/>
    <property type="match status" value="1"/>
</dbReference>
<dbReference type="Proteomes" id="UP000062998">
    <property type="component" value="Unassembled WGS sequence"/>
</dbReference>
<evidence type="ECO:0008006" key="5">
    <source>
        <dbReference type="Google" id="ProtNLM"/>
    </source>
</evidence>
<dbReference type="Gene3D" id="3.40.50.12780">
    <property type="entry name" value="N-terminal domain of ligase-like"/>
    <property type="match status" value="1"/>
</dbReference>
<dbReference type="Gene3D" id="3.30.300.30">
    <property type="match status" value="1"/>
</dbReference>
<feature type="domain" description="AMP-binding enzyme C-terminal" evidence="2">
    <location>
        <begin position="428"/>
        <end position="502"/>
    </location>
</feature>
<dbReference type="InterPro" id="IPR045851">
    <property type="entry name" value="AMP-bd_C_sf"/>
</dbReference>
<dbReference type="Pfam" id="PF00501">
    <property type="entry name" value="AMP-binding"/>
    <property type="match status" value="1"/>
</dbReference>
<dbReference type="InterPro" id="IPR042099">
    <property type="entry name" value="ANL_N_sf"/>
</dbReference>
<sequence length="517" mass="56732">MKPFHEYISRHAEHTPDKEAVVVCNQRATYGRLERNASAIAEVLRSSGVTRHERVVIYAKTSVEVIAAAIGILKTESVLVLAHYGFGADKLIHQLTEVDARTLIVSAEEDLAPIMGKTSLARIVRIGNSASFPAPTVEHLAPSSGSPSSVNQGLEDGEVRAIFYTSGSTASSKGVAVSNRNMVAVWQSVSAYLGDFDNEVILNYSPLHFDYGFYNIMMPLLAGGTSVTEAALPPEPEAMLAFIRREGITGLHVIPTALFHLLQARQDAFPKNEAIALRYIASSGQLLPPAHIQRLRLLLPHVEIFSMYGLTECKRVTYLPPEEIDHRPQSVGKAIPGVRVFLATPEGTLIDQPGQTGELAVAGDLVMQGYWGKPELTKKIIVENLFGEDRVLFTGDLFKMDSDGFLYYAGRKDDVFSRRTFQVNPRDVEDVILTHDAVSEAIVIPVEDEAVGHVPKACVVLRNGYTVSGDDLIQHCAERLDWYLVPAIIDFYDALPRTVNGKTSRSAVKAEQARSRL</sequence>
<dbReference type="RefSeq" id="WP_060327105.1">
    <property type="nucleotide sequence ID" value="NZ_LPIU01000093.1"/>
</dbReference>
<evidence type="ECO:0000259" key="2">
    <source>
        <dbReference type="Pfam" id="PF13193"/>
    </source>
</evidence>
<dbReference type="InterPro" id="IPR025110">
    <property type="entry name" value="AMP-bd_C"/>
</dbReference>
<reference evidence="3 4" key="1">
    <citation type="submission" date="2015-11" db="EMBL/GenBank/DDBJ databases">
        <title>Expanding the genomic diversity of Burkholderia species for the development of highly accurate diagnostics.</title>
        <authorList>
            <person name="Sahl J."/>
            <person name="Keim P."/>
            <person name="Wagner D."/>
        </authorList>
    </citation>
    <scope>NUCLEOTIDE SEQUENCE [LARGE SCALE GENOMIC DNA]</scope>
    <source>
        <strain evidence="3 4">MSMB2167WGS</strain>
    </source>
</reference>
<accession>A0A107EBQ4</accession>
<name>A0A107EBQ4_9BURK</name>
<dbReference type="PANTHER" id="PTHR43767">
    <property type="entry name" value="LONG-CHAIN-FATTY-ACID--COA LIGASE"/>
    <property type="match status" value="1"/>
</dbReference>
<dbReference type="InterPro" id="IPR000873">
    <property type="entry name" value="AMP-dep_synth/lig_dom"/>
</dbReference>
<evidence type="ECO:0000313" key="4">
    <source>
        <dbReference type="Proteomes" id="UP000062998"/>
    </source>
</evidence>
<dbReference type="GO" id="GO:0016877">
    <property type="term" value="F:ligase activity, forming carbon-sulfur bonds"/>
    <property type="evidence" value="ECO:0007669"/>
    <property type="project" value="UniProtKB-ARBA"/>
</dbReference>
<dbReference type="AlphaFoldDB" id="A0A107EBQ4"/>
<dbReference type="InterPro" id="IPR050237">
    <property type="entry name" value="ATP-dep_AMP-bd_enzyme"/>
</dbReference>